<dbReference type="SUPFAM" id="SSF53300">
    <property type="entry name" value="vWA-like"/>
    <property type="match status" value="1"/>
</dbReference>
<dbReference type="EMBL" id="CP000473">
    <property type="protein sequence ID" value="ABJ85791.1"/>
    <property type="molecule type" value="Genomic_DNA"/>
</dbReference>
<dbReference type="InterPro" id="IPR036465">
    <property type="entry name" value="vWFA_dom_sf"/>
</dbReference>
<dbReference type="Pfam" id="PF13519">
    <property type="entry name" value="VWA_2"/>
    <property type="match status" value="1"/>
</dbReference>
<dbReference type="STRING" id="234267.Acid_4832"/>
<dbReference type="InParanoid" id="Q01X24"/>
<dbReference type="NCBIfam" id="TIGR03436">
    <property type="entry name" value="acidobact_VWFA"/>
    <property type="match status" value="1"/>
</dbReference>
<feature type="domain" description="VWFA" evidence="2">
    <location>
        <begin position="77"/>
        <end position="257"/>
    </location>
</feature>
<keyword evidence="1" id="KW-0732">Signal</keyword>
<protein>
    <submittedName>
        <fullName evidence="3">von Willebrand factor, type A</fullName>
    </submittedName>
</protein>
<dbReference type="InterPro" id="IPR002035">
    <property type="entry name" value="VWF_A"/>
</dbReference>
<feature type="chain" id="PRO_5004162764" evidence="1">
    <location>
        <begin position="21"/>
        <end position="300"/>
    </location>
</feature>
<accession>Q01X24</accession>
<dbReference type="Gene3D" id="3.40.50.410">
    <property type="entry name" value="von Willebrand factor, type A domain"/>
    <property type="match status" value="1"/>
</dbReference>
<dbReference type="PROSITE" id="PS51257">
    <property type="entry name" value="PROKAR_LIPOPROTEIN"/>
    <property type="match status" value="1"/>
</dbReference>
<dbReference type="HOGENOM" id="CLU_049429_1_0_0"/>
<sequence length="300" mass="32625" precursor="true">MATTLLRLTALAVVLSSACAAQLATLRVDVNLVLVPVTVTDRSGRLITGLDRSRFKILEEGVPQDIASFSTEDLPVSIGLVLDVSGSMRQKLATARAFLSALLGGAEDRDESLLLTCADRPDLQTGLTPDLERLSSLVRATRSGGSTALIDTIYLSIERMRSARNSRKVLIVVSDGQDNFSRHTRSELISRAIESEAQIYSIATPEPPHFQKAIELVDANRGLILLQDLAHATGGIYLPLDAASSTTAVAERLARTLHEQYLIGYYARDPAQKGARRIQVRLDLPDVRLYSRSHSNSPLP</sequence>
<evidence type="ECO:0000259" key="2">
    <source>
        <dbReference type="PROSITE" id="PS50234"/>
    </source>
</evidence>
<dbReference type="KEGG" id="sus:Acid_4832"/>
<organism evidence="3">
    <name type="scientific">Solibacter usitatus (strain Ellin6076)</name>
    <dbReference type="NCBI Taxonomy" id="234267"/>
    <lineage>
        <taxon>Bacteria</taxon>
        <taxon>Pseudomonadati</taxon>
        <taxon>Acidobacteriota</taxon>
        <taxon>Terriglobia</taxon>
        <taxon>Bryobacterales</taxon>
        <taxon>Solibacteraceae</taxon>
        <taxon>Candidatus Solibacter</taxon>
    </lineage>
</organism>
<dbReference type="InterPro" id="IPR017802">
    <property type="entry name" value="VWFA-rel_acidobac-type"/>
</dbReference>
<dbReference type="CDD" id="cd00198">
    <property type="entry name" value="vWFA"/>
    <property type="match status" value="1"/>
</dbReference>
<dbReference type="SMART" id="SM00327">
    <property type="entry name" value="VWA"/>
    <property type="match status" value="1"/>
</dbReference>
<dbReference type="OrthoDB" id="110718at2"/>
<reference evidence="3" key="1">
    <citation type="submission" date="2006-10" db="EMBL/GenBank/DDBJ databases">
        <title>Complete sequence of Solibacter usitatus Ellin6076.</title>
        <authorList>
            <consortium name="US DOE Joint Genome Institute"/>
            <person name="Copeland A."/>
            <person name="Lucas S."/>
            <person name="Lapidus A."/>
            <person name="Barry K."/>
            <person name="Detter J.C."/>
            <person name="Glavina del Rio T."/>
            <person name="Hammon N."/>
            <person name="Israni S."/>
            <person name="Dalin E."/>
            <person name="Tice H."/>
            <person name="Pitluck S."/>
            <person name="Thompson L.S."/>
            <person name="Brettin T."/>
            <person name="Bruce D."/>
            <person name="Han C."/>
            <person name="Tapia R."/>
            <person name="Gilna P."/>
            <person name="Schmutz J."/>
            <person name="Larimer F."/>
            <person name="Land M."/>
            <person name="Hauser L."/>
            <person name="Kyrpides N."/>
            <person name="Mikhailova N."/>
            <person name="Janssen P.H."/>
            <person name="Kuske C.R."/>
            <person name="Richardson P."/>
        </authorList>
    </citation>
    <scope>NUCLEOTIDE SEQUENCE</scope>
    <source>
        <strain evidence="3">Ellin6076</strain>
    </source>
</reference>
<dbReference type="PROSITE" id="PS50234">
    <property type="entry name" value="VWFA"/>
    <property type="match status" value="1"/>
</dbReference>
<gene>
    <name evidence="3" type="ordered locus">Acid_4832</name>
</gene>
<proteinExistence type="predicted"/>
<dbReference type="AlphaFoldDB" id="Q01X24"/>
<name>Q01X24_SOLUE</name>
<dbReference type="eggNOG" id="COG2304">
    <property type="taxonomic scope" value="Bacteria"/>
</dbReference>
<evidence type="ECO:0000256" key="1">
    <source>
        <dbReference type="SAM" id="SignalP"/>
    </source>
</evidence>
<evidence type="ECO:0000313" key="3">
    <source>
        <dbReference type="EMBL" id="ABJ85791.1"/>
    </source>
</evidence>
<feature type="signal peptide" evidence="1">
    <location>
        <begin position="1"/>
        <end position="20"/>
    </location>
</feature>